<dbReference type="KEGG" id="amon:H9L24_15280"/>
<accession>A0A7H0HCX0</accession>
<reference evidence="3 4" key="1">
    <citation type="submission" date="2020-08" db="EMBL/GenBank/DDBJ databases">
        <title>Genome sequence of Acidovorax monticola KACC 19171T.</title>
        <authorList>
            <person name="Hyun D.-W."/>
            <person name="Bae J.-W."/>
        </authorList>
    </citation>
    <scope>NUCLEOTIDE SEQUENCE [LARGE SCALE GENOMIC DNA]</scope>
    <source>
        <strain evidence="3 4">KACC 19171</strain>
    </source>
</reference>
<organism evidence="3 4">
    <name type="scientific">Paenacidovorax monticola</name>
    <dbReference type="NCBI Taxonomy" id="1926868"/>
    <lineage>
        <taxon>Bacteria</taxon>
        <taxon>Pseudomonadati</taxon>
        <taxon>Pseudomonadota</taxon>
        <taxon>Betaproteobacteria</taxon>
        <taxon>Burkholderiales</taxon>
        <taxon>Comamonadaceae</taxon>
        <taxon>Paenacidovorax</taxon>
    </lineage>
</organism>
<keyword evidence="4" id="KW-1185">Reference proteome</keyword>
<dbReference type="AlphaFoldDB" id="A0A7H0HCX0"/>
<dbReference type="Pfam" id="PF18203">
    <property type="entry name" value="IPTL-CTERM"/>
    <property type="match status" value="1"/>
</dbReference>
<gene>
    <name evidence="3" type="ORF">H9L24_15280</name>
</gene>
<name>A0A7H0HCX0_9BURK</name>
<feature type="chain" id="PRO_5028835937" description="IPTL-CTERM protein sorting domain-containing protein" evidence="1">
    <location>
        <begin position="27"/>
        <end position="247"/>
    </location>
</feature>
<keyword evidence="1" id="KW-0732">Signal</keyword>
<dbReference type="EMBL" id="CP060790">
    <property type="protein sequence ID" value="QNP58386.1"/>
    <property type="molecule type" value="Genomic_DNA"/>
</dbReference>
<evidence type="ECO:0000256" key="1">
    <source>
        <dbReference type="SAM" id="SignalP"/>
    </source>
</evidence>
<feature type="signal peptide" evidence="1">
    <location>
        <begin position="1"/>
        <end position="26"/>
    </location>
</feature>
<evidence type="ECO:0000313" key="4">
    <source>
        <dbReference type="Proteomes" id="UP000516057"/>
    </source>
</evidence>
<protein>
    <recommendedName>
        <fullName evidence="2">IPTL-CTERM protein sorting domain-containing protein</fullName>
    </recommendedName>
</protein>
<feature type="domain" description="IPTL-CTERM protein sorting" evidence="2">
    <location>
        <begin position="209"/>
        <end position="235"/>
    </location>
</feature>
<proteinExistence type="predicted"/>
<dbReference type="Proteomes" id="UP000516057">
    <property type="component" value="Chromosome"/>
</dbReference>
<evidence type="ECO:0000259" key="2">
    <source>
        <dbReference type="Pfam" id="PF18203"/>
    </source>
</evidence>
<sequence length="247" mass="25089">MIQSTAKKKAATLAAVLALTCTGAQATTYRYTGASFTAFGNYTAAPCSAGSCANFTPALSATGTFSTAVPLAASLPPSTDITPDITSFSFSDGLTTYNSSDPLTNLMRAYAETDATGAVTAIDIYVQRWQSGTLQAVGGRIDTLVLGHASASAYHDVYCTLYSNPPTLAKAAGGTCTGFGQDTNTSFALVNAGALPVPVAGPPSAPSPASVPTLSHFGLLTIGLLACAIGMATVRARPQSAAWRRLS</sequence>
<evidence type="ECO:0000313" key="3">
    <source>
        <dbReference type="EMBL" id="QNP58386.1"/>
    </source>
</evidence>
<dbReference type="InterPro" id="IPR026442">
    <property type="entry name" value="IPTL_CTERM"/>
</dbReference>
<dbReference type="RefSeq" id="WP_187735374.1">
    <property type="nucleotide sequence ID" value="NZ_CP060790.1"/>
</dbReference>